<feature type="transmembrane region" description="Helical" evidence="1">
    <location>
        <begin position="128"/>
        <end position="147"/>
    </location>
</feature>
<keyword evidence="1" id="KW-0472">Membrane</keyword>
<evidence type="ECO:0000313" key="3">
    <source>
        <dbReference type="Proteomes" id="UP000177905"/>
    </source>
</evidence>
<feature type="transmembrane region" description="Helical" evidence="1">
    <location>
        <begin position="38"/>
        <end position="58"/>
    </location>
</feature>
<accession>A0A1F4S115</accession>
<evidence type="ECO:0000256" key="1">
    <source>
        <dbReference type="SAM" id="Phobius"/>
    </source>
</evidence>
<evidence type="ECO:0000313" key="2">
    <source>
        <dbReference type="EMBL" id="OGC14122.1"/>
    </source>
</evidence>
<organism evidence="2 3">
    <name type="scientific">candidate division WOR-1 bacterium RIFOXYB2_FULL_36_35</name>
    <dbReference type="NCBI Taxonomy" id="1802578"/>
    <lineage>
        <taxon>Bacteria</taxon>
        <taxon>Bacillati</taxon>
        <taxon>Saganbacteria</taxon>
    </lineage>
</organism>
<keyword evidence="1" id="KW-0812">Transmembrane</keyword>
<feature type="transmembrane region" description="Helical" evidence="1">
    <location>
        <begin position="86"/>
        <end position="108"/>
    </location>
</feature>
<dbReference type="InterPro" id="IPR045466">
    <property type="entry name" value="DUF6498"/>
</dbReference>
<dbReference type="Pfam" id="PF20108">
    <property type="entry name" value="DUF6498"/>
    <property type="match status" value="1"/>
</dbReference>
<gene>
    <name evidence="2" type="ORF">A2290_06435</name>
</gene>
<sequence>MFGNNQSRRYLSGDLSLWLLVFSNFATIFLAITQDWSLVSIMWVYWFQSVTIGLFNFIRILGLKEFSTDGLKINGQQTQPTKRTQLFTAFFFLCHYGFFHLVYLIFLLAGLSDGTFGEKIDLAENMEFVFFPSLLFFTNHLFSFIYNKQRDTKKQNIGTVMFYPYLRIIPMHLTIILGFSLGLSLGNIVLPFFLILKTFSDAIMHTIEHRLIRKGGGQSHGSLTPIIHPD</sequence>
<comment type="caution">
    <text evidence="2">The sequence shown here is derived from an EMBL/GenBank/DDBJ whole genome shotgun (WGS) entry which is preliminary data.</text>
</comment>
<feature type="transmembrane region" description="Helical" evidence="1">
    <location>
        <begin position="168"/>
        <end position="196"/>
    </location>
</feature>
<dbReference type="EMBL" id="MEUA01000041">
    <property type="protein sequence ID" value="OGC14122.1"/>
    <property type="molecule type" value="Genomic_DNA"/>
</dbReference>
<name>A0A1F4S115_UNCSA</name>
<reference evidence="2 3" key="1">
    <citation type="journal article" date="2016" name="Nat. Commun.">
        <title>Thousands of microbial genomes shed light on interconnected biogeochemical processes in an aquifer system.</title>
        <authorList>
            <person name="Anantharaman K."/>
            <person name="Brown C.T."/>
            <person name="Hug L.A."/>
            <person name="Sharon I."/>
            <person name="Castelle C.J."/>
            <person name="Probst A.J."/>
            <person name="Thomas B.C."/>
            <person name="Singh A."/>
            <person name="Wilkins M.J."/>
            <person name="Karaoz U."/>
            <person name="Brodie E.L."/>
            <person name="Williams K.H."/>
            <person name="Hubbard S.S."/>
            <person name="Banfield J.F."/>
        </authorList>
    </citation>
    <scope>NUCLEOTIDE SEQUENCE [LARGE SCALE GENOMIC DNA]</scope>
</reference>
<dbReference type="AlphaFoldDB" id="A0A1F4S115"/>
<dbReference type="Proteomes" id="UP000177905">
    <property type="component" value="Unassembled WGS sequence"/>
</dbReference>
<feature type="transmembrane region" description="Helical" evidence="1">
    <location>
        <begin position="12"/>
        <end position="32"/>
    </location>
</feature>
<proteinExistence type="predicted"/>
<protein>
    <submittedName>
        <fullName evidence="2">Uncharacterized protein</fullName>
    </submittedName>
</protein>
<keyword evidence="1" id="KW-1133">Transmembrane helix</keyword>